<proteinExistence type="predicted"/>
<protein>
    <submittedName>
        <fullName evidence="2">Uncharacterized protein</fullName>
    </submittedName>
</protein>
<accession>A0AAV8Q4M6</accession>
<sequence length="97" mass="10567">MLLSTRRMLLDRAVIELRGEGEVQGSVRSDEGELTKGIDGDGKSTGFEGQGEAIARGLKMIGQLAVGEREEHSHSPVTRCYRNFLKYSMVGLLGANE</sequence>
<organism evidence="2 3">
    <name type="scientific">Ensete ventricosum</name>
    <name type="common">Abyssinian banana</name>
    <name type="synonym">Musa ensete</name>
    <dbReference type="NCBI Taxonomy" id="4639"/>
    <lineage>
        <taxon>Eukaryota</taxon>
        <taxon>Viridiplantae</taxon>
        <taxon>Streptophyta</taxon>
        <taxon>Embryophyta</taxon>
        <taxon>Tracheophyta</taxon>
        <taxon>Spermatophyta</taxon>
        <taxon>Magnoliopsida</taxon>
        <taxon>Liliopsida</taxon>
        <taxon>Zingiberales</taxon>
        <taxon>Musaceae</taxon>
        <taxon>Ensete</taxon>
    </lineage>
</organism>
<keyword evidence="3" id="KW-1185">Reference proteome</keyword>
<evidence type="ECO:0000313" key="3">
    <source>
        <dbReference type="Proteomes" id="UP001222027"/>
    </source>
</evidence>
<gene>
    <name evidence="2" type="ORF">OPV22_029062</name>
</gene>
<comment type="caution">
    <text evidence="2">The sequence shown here is derived from an EMBL/GenBank/DDBJ whole genome shotgun (WGS) entry which is preliminary data.</text>
</comment>
<dbReference type="AlphaFoldDB" id="A0AAV8Q4M6"/>
<evidence type="ECO:0000256" key="1">
    <source>
        <dbReference type="SAM" id="MobiDB-lite"/>
    </source>
</evidence>
<dbReference type="EMBL" id="JAQQAF010000008">
    <property type="protein sequence ID" value="KAJ8466510.1"/>
    <property type="molecule type" value="Genomic_DNA"/>
</dbReference>
<feature type="region of interest" description="Disordered" evidence="1">
    <location>
        <begin position="26"/>
        <end position="46"/>
    </location>
</feature>
<feature type="compositionally biased region" description="Basic and acidic residues" evidence="1">
    <location>
        <begin position="28"/>
        <end position="42"/>
    </location>
</feature>
<evidence type="ECO:0000313" key="2">
    <source>
        <dbReference type="EMBL" id="KAJ8466510.1"/>
    </source>
</evidence>
<name>A0AAV8Q4M6_ENSVE</name>
<reference evidence="2 3" key="1">
    <citation type="submission" date="2022-12" db="EMBL/GenBank/DDBJ databases">
        <title>Chromosome-scale assembly of the Ensete ventricosum genome.</title>
        <authorList>
            <person name="Dussert Y."/>
            <person name="Stocks J."/>
            <person name="Wendawek A."/>
            <person name="Woldeyes F."/>
            <person name="Nichols R.A."/>
            <person name="Borrell J.S."/>
        </authorList>
    </citation>
    <scope>NUCLEOTIDE SEQUENCE [LARGE SCALE GENOMIC DNA]</scope>
    <source>
        <strain evidence="3">cv. Maze</strain>
        <tissue evidence="2">Seeds</tissue>
    </source>
</reference>
<dbReference type="Proteomes" id="UP001222027">
    <property type="component" value="Unassembled WGS sequence"/>
</dbReference>